<evidence type="ECO:0000313" key="1">
    <source>
        <dbReference type="EMBL" id="GFY64151.1"/>
    </source>
</evidence>
<sequence length="88" mass="10291">MLAFQYFLKTIYVVTWQGNLELCGFVDQHVGHNHHWSLSPIDFFVCLGLKNDVYETHMDIALHLLARILFPSKTSWQSQAYFRKSSCP</sequence>
<name>A0A8X6Y163_9ARAC</name>
<dbReference type="AlphaFoldDB" id="A0A8X6Y163"/>
<comment type="caution">
    <text evidence="1">The sequence shown here is derived from an EMBL/GenBank/DDBJ whole genome shotgun (WGS) entry which is preliminary data.</text>
</comment>
<proteinExistence type="predicted"/>
<protein>
    <submittedName>
        <fullName evidence="1">Uncharacterized protein</fullName>
    </submittedName>
</protein>
<organism evidence="1 2">
    <name type="scientific">Trichonephila inaurata madagascariensis</name>
    <dbReference type="NCBI Taxonomy" id="2747483"/>
    <lineage>
        <taxon>Eukaryota</taxon>
        <taxon>Metazoa</taxon>
        <taxon>Ecdysozoa</taxon>
        <taxon>Arthropoda</taxon>
        <taxon>Chelicerata</taxon>
        <taxon>Arachnida</taxon>
        <taxon>Araneae</taxon>
        <taxon>Araneomorphae</taxon>
        <taxon>Entelegynae</taxon>
        <taxon>Araneoidea</taxon>
        <taxon>Nephilidae</taxon>
        <taxon>Trichonephila</taxon>
        <taxon>Trichonephila inaurata</taxon>
    </lineage>
</organism>
<evidence type="ECO:0000313" key="2">
    <source>
        <dbReference type="Proteomes" id="UP000886998"/>
    </source>
</evidence>
<reference evidence="1" key="1">
    <citation type="submission" date="2020-08" db="EMBL/GenBank/DDBJ databases">
        <title>Multicomponent nature underlies the extraordinary mechanical properties of spider dragline silk.</title>
        <authorList>
            <person name="Kono N."/>
            <person name="Nakamura H."/>
            <person name="Mori M."/>
            <person name="Yoshida Y."/>
            <person name="Ohtoshi R."/>
            <person name="Malay A.D."/>
            <person name="Moran D.A.P."/>
            <person name="Tomita M."/>
            <person name="Numata K."/>
            <person name="Arakawa K."/>
        </authorList>
    </citation>
    <scope>NUCLEOTIDE SEQUENCE</scope>
</reference>
<accession>A0A8X6Y163</accession>
<gene>
    <name evidence="1" type="ORF">TNIN_282301</name>
</gene>
<keyword evidence="2" id="KW-1185">Reference proteome</keyword>
<dbReference type="Proteomes" id="UP000886998">
    <property type="component" value="Unassembled WGS sequence"/>
</dbReference>
<dbReference type="EMBL" id="BMAV01015102">
    <property type="protein sequence ID" value="GFY64151.1"/>
    <property type="molecule type" value="Genomic_DNA"/>
</dbReference>